<feature type="transmembrane region" description="Helical" evidence="6">
    <location>
        <begin position="343"/>
        <end position="361"/>
    </location>
</feature>
<dbReference type="PROSITE" id="PS00216">
    <property type="entry name" value="SUGAR_TRANSPORT_1"/>
    <property type="match status" value="1"/>
</dbReference>
<feature type="non-terminal residue" evidence="8">
    <location>
        <position position="1"/>
    </location>
</feature>
<dbReference type="AlphaFoldDB" id="A0A9P4I3L6"/>
<keyword evidence="3 6" id="KW-0812">Transmembrane</keyword>
<evidence type="ECO:0000256" key="1">
    <source>
        <dbReference type="ARBA" id="ARBA00004141"/>
    </source>
</evidence>
<dbReference type="PRINTS" id="PR01036">
    <property type="entry name" value="TCRTETB"/>
</dbReference>
<dbReference type="FunFam" id="1.20.1720.10:FF:000009">
    <property type="entry name" value="MFS multidrug transporter"/>
    <property type="match status" value="1"/>
</dbReference>
<evidence type="ECO:0000256" key="3">
    <source>
        <dbReference type="ARBA" id="ARBA00022692"/>
    </source>
</evidence>
<dbReference type="PANTHER" id="PTHR23502">
    <property type="entry name" value="MAJOR FACILITATOR SUPERFAMILY"/>
    <property type="match status" value="1"/>
</dbReference>
<proteinExistence type="predicted"/>
<keyword evidence="5 6" id="KW-0472">Membrane</keyword>
<dbReference type="OrthoDB" id="2441642at2759"/>
<feature type="transmembrane region" description="Helical" evidence="6">
    <location>
        <begin position="373"/>
        <end position="395"/>
    </location>
</feature>
<keyword evidence="2" id="KW-0813">Transport</keyword>
<evidence type="ECO:0000256" key="2">
    <source>
        <dbReference type="ARBA" id="ARBA00022448"/>
    </source>
</evidence>
<dbReference type="InterPro" id="IPR011701">
    <property type="entry name" value="MFS"/>
</dbReference>
<organism evidence="8 9">
    <name type="scientific">Rhizodiscina lignyota</name>
    <dbReference type="NCBI Taxonomy" id="1504668"/>
    <lineage>
        <taxon>Eukaryota</taxon>
        <taxon>Fungi</taxon>
        <taxon>Dikarya</taxon>
        <taxon>Ascomycota</taxon>
        <taxon>Pezizomycotina</taxon>
        <taxon>Dothideomycetes</taxon>
        <taxon>Pleosporomycetidae</taxon>
        <taxon>Aulographales</taxon>
        <taxon>Rhizodiscinaceae</taxon>
        <taxon>Rhizodiscina</taxon>
    </lineage>
</organism>
<dbReference type="PANTHER" id="PTHR23502:SF51">
    <property type="entry name" value="QUINIDINE RESISTANCE PROTEIN 1-RELATED"/>
    <property type="match status" value="1"/>
</dbReference>
<feature type="transmembrane region" description="Helical" evidence="6">
    <location>
        <begin position="251"/>
        <end position="271"/>
    </location>
</feature>
<feature type="transmembrane region" description="Helical" evidence="6">
    <location>
        <begin position="407"/>
        <end position="428"/>
    </location>
</feature>
<comment type="subcellular location">
    <subcellularLocation>
        <location evidence="1">Membrane</location>
        <topology evidence="1">Multi-pass membrane protein</topology>
    </subcellularLocation>
</comment>
<evidence type="ECO:0000256" key="4">
    <source>
        <dbReference type="ARBA" id="ARBA00022989"/>
    </source>
</evidence>
<dbReference type="GO" id="GO:0042908">
    <property type="term" value="P:xenobiotic transport"/>
    <property type="evidence" value="ECO:0007669"/>
    <property type="project" value="UniProtKB-ARBA"/>
</dbReference>
<feature type="transmembrane region" description="Helical" evidence="6">
    <location>
        <begin position="168"/>
        <end position="187"/>
    </location>
</feature>
<dbReference type="Proteomes" id="UP000799772">
    <property type="component" value="Unassembled WGS sequence"/>
</dbReference>
<evidence type="ECO:0000256" key="5">
    <source>
        <dbReference type="ARBA" id="ARBA00023136"/>
    </source>
</evidence>
<gene>
    <name evidence="8" type="ORF">NA57DRAFT_14758</name>
</gene>
<dbReference type="SUPFAM" id="SSF103473">
    <property type="entry name" value="MFS general substrate transporter"/>
    <property type="match status" value="1"/>
</dbReference>
<feature type="transmembrane region" description="Helical" evidence="6">
    <location>
        <begin position="434"/>
        <end position="458"/>
    </location>
</feature>
<dbReference type="GO" id="GO:0022857">
    <property type="term" value="F:transmembrane transporter activity"/>
    <property type="evidence" value="ECO:0007669"/>
    <property type="project" value="InterPro"/>
</dbReference>
<evidence type="ECO:0000256" key="6">
    <source>
        <dbReference type="SAM" id="Phobius"/>
    </source>
</evidence>
<accession>A0A9P4I3L6</accession>
<evidence type="ECO:0000259" key="7">
    <source>
        <dbReference type="PROSITE" id="PS50850"/>
    </source>
</evidence>
<keyword evidence="4 6" id="KW-1133">Transmembrane helix</keyword>
<dbReference type="InterPro" id="IPR020846">
    <property type="entry name" value="MFS_dom"/>
</dbReference>
<dbReference type="InterPro" id="IPR036259">
    <property type="entry name" value="MFS_trans_sf"/>
</dbReference>
<evidence type="ECO:0000313" key="9">
    <source>
        <dbReference type="Proteomes" id="UP000799772"/>
    </source>
</evidence>
<feature type="transmembrane region" description="Helical" evidence="6">
    <location>
        <begin position="46"/>
        <end position="67"/>
    </location>
</feature>
<dbReference type="GO" id="GO:0005886">
    <property type="term" value="C:plasma membrane"/>
    <property type="evidence" value="ECO:0007669"/>
    <property type="project" value="TreeGrafter"/>
</dbReference>
<dbReference type="Gene3D" id="1.20.1250.20">
    <property type="entry name" value="MFS general substrate transporter like domains"/>
    <property type="match status" value="1"/>
</dbReference>
<protein>
    <submittedName>
        <fullName evidence="8">MFS general substrate transporter</fullName>
    </submittedName>
</protein>
<dbReference type="PROSITE" id="PS50850">
    <property type="entry name" value="MFS"/>
    <property type="match status" value="1"/>
</dbReference>
<feature type="transmembrane region" description="Helical" evidence="6">
    <location>
        <begin position="79"/>
        <end position="98"/>
    </location>
</feature>
<feature type="transmembrane region" description="Helical" evidence="6">
    <location>
        <begin position="283"/>
        <end position="304"/>
    </location>
</feature>
<name>A0A9P4I3L6_9PEZI</name>
<reference evidence="8" key="1">
    <citation type="journal article" date="2020" name="Stud. Mycol.">
        <title>101 Dothideomycetes genomes: a test case for predicting lifestyles and emergence of pathogens.</title>
        <authorList>
            <person name="Haridas S."/>
            <person name="Albert R."/>
            <person name="Binder M."/>
            <person name="Bloem J."/>
            <person name="Labutti K."/>
            <person name="Salamov A."/>
            <person name="Andreopoulos B."/>
            <person name="Baker S."/>
            <person name="Barry K."/>
            <person name="Bills G."/>
            <person name="Bluhm B."/>
            <person name="Cannon C."/>
            <person name="Castanera R."/>
            <person name="Culley D."/>
            <person name="Daum C."/>
            <person name="Ezra D."/>
            <person name="Gonzalez J."/>
            <person name="Henrissat B."/>
            <person name="Kuo A."/>
            <person name="Liang C."/>
            <person name="Lipzen A."/>
            <person name="Lutzoni F."/>
            <person name="Magnuson J."/>
            <person name="Mondo S."/>
            <person name="Nolan M."/>
            <person name="Ohm R."/>
            <person name="Pangilinan J."/>
            <person name="Park H.-J."/>
            <person name="Ramirez L."/>
            <person name="Alfaro M."/>
            <person name="Sun H."/>
            <person name="Tritt A."/>
            <person name="Yoshinaga Y."/>
            <person name="Zwiers L.-H."/>
            <person name="Turgeon B."/>
            <person name="Goodwin S."/>
            <person name="Spatafora J."/>
            <person name="Crous P."/>
            <person name="Grigoriev I."/>
        </authorList>
    </citation>
    <scope>NUCLEOTIDE SEQUENCE</scope>
    <source>
        <strain evidence="8">CBS 133067</strain>
    </source>
</reference>
<feature type="transmembrane region" description="Helical" evidence="6">
    <location>
        <begin position="12"/>
        <end position="34"/>
    </location>
</feature>
<feature type="domain" description="Major facilitator superfamily (MFS) profile" evidence="7">
    <location>
        <begin position="13"/>
        <end position="462"/>
    </location>
</feature>
<sequence length="468" mass="51394">PYSIFPKWQRVVYVYIASVAAFSSPVASSIYYPAMLTLARDLNTSLTNISLTITTYMIFQGVAPTIVGGVSDRIGRRPAYFISFTLFIAANIGLALQTSFVALLILRCLQSCGSSGTVALSSAVVSDIATRQQRGSYIGLAALGSSMGPALGPVIGGLLDHFLGWRSIFWFLTIFSGVMLLVYILFIPETCRNIVGNGSLPAQRWNRPVIEYLGLRKAPWTEEDNISSERTAKKRPGILSSIPIILEKESFLILFYGGIVYSGMYIILTGLPSQLSSTYHYNSIQVGLCYLPFGFGPLLMRPIIGRIMDRNYRRHARKLGIELVDNRQHQIDGFPIEQARLEVSLFCVYLASVAVIPYGWVLGLRHPPLPAALVLFFIMGASCSAAFQPVSALVIDINPRSPAAGTAALNFVRCLLGAGGVAAVNPMLDTLGRGWTGTLIAFVWVIMSLCWWAVIYWGPRWRASRKKK</sequence>
<keyword evidence="9" id="KW-1185">Reference proteome</keyword>
<feature type="non-terminal residue" evidence="8">
    <location>
        <position position="468"/>
    </location>
</feature>
<dbReference type="InterPro" id="IPR005829">
    <property type="entry name" value="Sugar_transporter_CS"/>
</dbReference>
<dbReference type="GO" id="GO:0140115">
    <property type="term" value="P:export across plasma membrane"/>
    <property type="evidence" value="ECO:0007669"/>
    <property type="project" value="UniProtKB-ARBA"/>
</dbReference>
<dbReference type="Gene3D" id="1.20.1720.10">
    <property type="entry name" value="Multidrug resistance protein D"/>
    <property type="match status" value="1"/>
</dbReference>
<evidence type="ECO:0000313" key="8">
    <source>
        <dbReference type="EMBL" id="KAF2093074.1"/>
    </source>
</evidence>
<dbReference type="Pfam" id="PF07690">
    <property type="entry name" value="MFS_1"/>
    <property type="match status" value="1"/>
</dbReference>
<comment type="caution">
    <text evidence="8">The sequence shown here is derived from an EMBL/GenBank/DDBJ whole genome shotgun (WGS) entry which is preliminary data.</text>
</comment>
<dbReference type="EMBL" id="ML978140">
    <property type="protein sequence ID" value="KAF2093074.1"/>
    <property type="molecule type" value="Genomic_DNA"/>
</dbReference>